<evidence type="ECO:0000259" key="4">
    <source>
        <dbReference type="Pfam" id="PF03732"/>
    </source>
</evidence>
<evidence type="ECO:0008006" key="7">
    <source>
        <dbReference type="Google" id="ProtNLM"/>
    </source>
</evidence>
<dbReference type="EMBL" id="OIVN01000840">
    <property type="protein sequence ID" value="SPC86285.1"/>
    <property type="molecule type" value="Genomic_DNA"/>
</dbReference>
<dbReference type="Pfam" id="PF00078">
    <property type="entry name" value="RVT_1"/>
    <property type="match status" value="1"/>
</dbReference>
<feature type="domain" description="Reverse transcriptase" evidence="3">
    <location>
        <begin position="710"/>
        <end position="792"/>
    </location>
</feature>
<dbReference type="CDD" id="cd01647">
    <property type="entry name" value="RT_LTR"/>
    <property type="match status" value="1"/>
</dbReference>
<dbReference type="Pfam" id="PF03732">
    <property type="entry name" value="Retrotrans_gag"/>
    <property type="match status" value="1"/>
</dbReference>
<dbReference type="FunFam" id="3.30.70.270:FF:000063">
    <property type="entry name" value="Zinc knuckle domaincontaining protein"/>
    <property type="match status" value="1"/>
</dbReference>
<evidence type="ECO:0000256" key="1">
    <source>
        <dbReference type="ARBA" id="ARBA00023268"/>
    </source>
</evidence>
<dbReference type="Gene3D" id="3.10.10.10">
    <property type="entry name" value="HIV Type 1 Reverse Transcriptase, subunit A, domain 1"/>
    <property type="match status" value="2"/>
</dbReference>
<dbReference type="InterPro" id="IPR000477">
    <property type="entry name" value="RT_dom"/>
</dbReference>
<dbReference type="PANTHER" id="PTHR37984:SF5">
    <property type="entry name" value="PROTEIN NYNRIN-LIKE"/>
    <property type="match status" value="1"/>
</dbReference>
<dbReference type="PANTHER" id="PTHR37984">
    <property type="entry name" value="PROTEIN CBG26694"/>
    <property type="match status" value="1"/>
</dbReference>
<protein>
    <recommendedName>
        <fullName evidence="7">Reverse transcriptase domain-containing protein</fullName>
    </recommendedName>
</protein>
<evidence type="ECO:0000313" key="6">
    <source>
        <dbReference type="EMBL" id="SPC86285.1"/>
    </source>
</evidence>
<dbReference type="SUPFAM" id="SSF56672">
    <property type="entry name" value="DNA/RNA polymerases"/>
    <property type="match status" value="1"/>
</dbReference>
<reference evidence="6" key="1">
    <citation type="submission" date="2018-02" db="EMBL/GenBank/DDBJ databases">
        <authorList>
            <person name="Cohen D.B."/>
            <person name="Kent A.D."/>
        </authorList>
    </citation>
    <scope>NUCLEOTIDE SEQUENCE</scope>
</reference>
<feature type="region of interest" description="Disordered" evidence="2">
    <location>
        <begin position="496"/>
        <end position="522"/>
    </location>
</feature>
<evidence type="ECO:0000259" key="3">
    <source>
        <dbReference type="Pfam" id="PF00078"/>
    </source>
</evidence>
<dbReference type="InterPro" id="IPR041577">
    <property type="entry name" value="RT_RNaseH_2"/>
</dbReference>
<sequence length="910" mass="104433">MTGETSGPSDQDICIASLEQKFDDLLTFVHLMDTLIGHAAEWYLQLKKIYHWKELADTFLAQYGFNSQIAPDHFDLQRMEKKSGETFREYAQRWREMAARARPPLDEKEMIKIFINTLKNPYFDRIIGLQLQFFVDLIPVGERIEDVVKTKKIVDMSALMALAEHTTKRAPVKKKEGEVQIIGRNIGKPRQALSAFTVQPIQNQPRLAPAPALAPAPQMPPRLMGSQANDNRPIMREPRQFTPLPIPLTQLRHRVQDLIDHGVLKFEGMPNINTNPLPNHPEENVGMIGTGKEDDKFKLATNQISWKQLFHALRDLECREEFKKEIASLTERGLIRKEGVQPKGSCNLNDQLKFDQYEKIKFDDVMDEESFKEYHEKEEIMSGSNSFGSIDFSDLFWFSHLIVPCGFEAPEFEKFDEYGDPRLHLQKYCEKMAQYAENELLMDLARAFLTQYHFNTEAIPDYLELGNEEDCYLIPDPSPIEEGSEVTVKIEETIDTPTLPTPTEHDTEEYGHNITPPEDDLSINATTEEDFTTPPVRHSQPGKNAGAWTSISLLQRVFSRDEIKCDTPKDPHVSKINDNTDCSLGDIDNLDEEVELLNEFSRHMPSLDTDIVVYQIPLKPECKPVRQVQRWMKPEIILKIKEKVEKQLRAGFLSIVTYSDWVANIVLVSKKDGKVKMCLDYQDLNRASPKDNFPYLTLIHWSKTAFVTHWGTFVYDVIPVGLKNAGATYQRAMVTLFHDMIHHVIEVYVDDMIAKSCTSQDHLVDLRKLFQRLNPKKCVFGVTSGKLLGFNFNGRGIEIDLAKVQAIRSMSTPKTEKEIQRFLGRINSIARFIAQLTTTYEPLFKLPRKNVKIEWTEDFQKAFDKIKEYLLSPPILVPPTPGRPLILYFTVQEASMGCMLGQQDEAGKKE</sequence>
<keyword evidence="1" id="KW-0511">Multifunctional enzyme</keyword>
<feature type="domain" description="Retrotransposon gag" evidence="4">
    <location>
        <begin position="34"/>
        <end position="119"/>
    </location>
</feature>
<dbReference type="InterPro" id="IPR005162">
    <property type="entry name" value="Retrotrans_gag_dom"/>
</dbReference>
<dbReference type="Gene3D" id="3.30.70.270">
    <property type="match status" value="2"/>
</dbReference>
<evidence type="ECO:0000259" key="5">
    <source>
        <dbReference type="Pfam" id="PF17919"/>
    </source>
</evidence>
<dbReference type="AlphaFoldDB" id="A0A2N9FGR3"/>
<dbReference type="GO" id="GO:0003824">
    <property type="term" value="F:catalytic activity"/>
    <property type="evidence" value="ECO:0007669"/>
    <property type="project" value="UniProtKB-KW"/>
</dbReference>
<gene>
    <name evidence="6" type="ORF">FSB_LOCUS14167</name>
</gene>
<feature type="domain" description="Reverse transcriptase/retrotransposon-derived protein RNase H-like" evidence="5">
    <location>
        <begin position="855"/>
        <end position="908"/>
    </location>
</feature>
<dbReference type="Pfam" id="PF17919">
    <property type="entry name" value="RT_RNaseH_2"/>
    <property type="match status" value="1"/>
</dbReference>
<proteinExistence type="predicted"/>
<organism evidence="6">
    <name type="scientific">Fagus sylvatica</name>
    <name type="common">Beechnut</name>
    <dbReference type="NCBI Taxonomy" id="28930"/>
    <lineage>
        <taxon>Eukaryota</taxon>
        <taxon>Viridiplantae</taxon>
        <taxon>Streptophyta</taxon>
        <taxon>Embryophyta</taxon>
        <taxon>Tracheophyta</taxon>
        <taxon>Spermatophyta</taxon>
        <taxon>Magnoliopsida</taxon>
        <taxon>eudicotyledons</taxon>
        <taxon>Gunneridae</taxon>
        <taxon>Pentapetalae</taxon>
        <taxon>rosids</taxon>
        <taxon>fabids</taxon>
        <taxon>Fagales</taxon>
        <taxon>Fagaceae</taxon>
        <taxon>Fagus</taxon>
    </lineage>
</organism>
<dbReference type="InterPro" id="IPR043502">
    <property type="entry name" value="DNA/RNA_pol_sf"/>
</dbReference>
<evidence type="ECO:0000256" key="2">
    <source>
        <dbReference type="SAM" id="MobiDB-lite"/>
    </source>
</evidence>
<dbReference type="InterPro" id="IPR050951">
    <property type="entry name" value="Retrovirus_Pol_polyprotein"/>
</dbReference>
<accession>A0A2N9FGR3</accession>
<name>A0A2N9FGR3_FAGSY</name>
<dbReference type="InterPro" id="IPR043128">
    <property type="entry name" value="Rev_trsase/Diguanyl_cyclase"/>
</dbReference>